<dbReference type="Proteomes" id="UP000480222">
    <property type="component" value="Unassembled WGS sequence"/>
</dbReference>
<dbReference type="RefSeq" id="WP_072565122.1">
    <property type="nucleotide sequence ID" value="NZ_MKYM01000014.1"/>
</dbReference>
<dbReference type="AlphaFoldDB" id="A0A811G6S0"/>
<dbReference type="EMBL" id="CADDAV010000035">
    <property type="protein sequence ID" value="CAB0623714.1"/>
    <property type="molecule type" value="Genomic_DNA"/>
</dbReference>
<dbReference type="InterPro" id="IPR011335">
    <property type="entry name" value="Restrct_endonuc-II-like"/>
</dbReference>
<evidence type="ECO:0000313" key="4">
    <source>
        <dbReference type="Proteomes" id="UP000480222"/>
    </source>
</evidence>
<evidence type="ECO:0000259" key="1">
    <source>
        <dbReference type="Pfam" id="PF13173"/>
    </source>
</evidence>
<keyword evidence="3" id="KW-0547">Nucleotide-binding</keyword>
<reference evidence="3 4" key="1">
    <citation type="submission" date="2020-02" db="EMBL/GenBank/DDBJ databases">
        <authorList>
            <person name="Brisse S."/>
        </authorList>
    </citation>
    <scope>NUCLEOTIDE SEQUENCE [LARGE SCALE GENOMIC DNA]</scope>
    <source>
        <strain evidence="3">CIP107547</strain>
    </source>
</reference>
<feature type="domain" description="AAA" evidence="1">
    <location>
        <begin position="21"/>
        <end position="130"/>
    </location>
</feature>
<dbReference type="Pfam" id="PF13173">
    <property type="entry name" value="AAA_14"/>
    <property type="match status" value="1"/>
</dbReference>
<dbReference type="PANTHER" id="PTHR43566:SF2">
    <property type="entry name" value="DUF4143 DOMAIN-CONTAINING PROTEIN"/>
    <property type="match status" value="1"/>
</dbReference>
<comment type="caution">
    <text evidence="3">The sequence shown here is derived from an EMBL/GenBank/DDBJ whole genome shotgun (WGS) entry which is preliminary data.</text>
</comment>
<gene>
    <name evidence="3" type="ORF">CIP107547_02438</name>
</gene>
<protein>
    <submittedName>
        <fullName evidence="3">ATP-binding protein</fullName>
    </submittedName>
</protein>
<dbReference type="Pfam" id="PF13635">
    <property type="entry name" value="DUF4143"/>
    <property type="match status" value="1"/>
</dbReference>
<dbReference type="InterPro" id="IPR025420">
    <property type="entry name" value="DUF4143"/>
</dbReference>
<feature type="domain" description="DUF4143" evidence="2">
    <location>
        <begin position="195"/>
        <end position="363"/>
    </location>
</feature>
<dbReference type="SUPFAM" id="SSF52980">
    <property type="entry name" value="Restriction endonuclease-like"/>
    <property type="match status" value="1"/>
</dbReference>
<proteinExistence type="predicted"/>
<keyword evidence="3" id="KW-0067">ATP-binding</keyword>
<name>A0A811G6S0_CORDP</name>
<organism evidence="3 4">
    <name type="scientific">Corynebacterium diphtheriae</name>
    <dbReference type="NCBI Taxonomy" id="1717"/>
    <lineage>
        <taxon>Bacteria</taxon>
        <taxon>Bacillati</taxon>
        <taxon>Actinomycetota</taxon>
        <taxon>Actinomycetes</taxon>
        <taxon>Mycobacteriales</taxon>
        <taxon>Corynebacteriaceae</taxon>
        <taxon>Corynebacterium</taxon>
    </lineage>
</organism>
<dbReference type="GO" id="GO:0005524">
    <property type="term" value="F:ATP binding"/>
    <property type="evidence" value="ECO:0007669"/>
    <property type="project" value="UniProtKB-KW"/>
</dbReference>
<evidence type="ECO:0000313" key="3">
    <source>
        <dbReference type="EMBL" id="CAB0623714.1"/>
    </source>
</evidence>
<sequence length="415" mass="46108">MKYQLRAIDNQLDEMLQFSGAIAVEGVKGVGKTESAIRRSEHLLRLDRAGDRQILEADPEFRSFSTGTILIDEWQRMPECWDFVRRGVDAQRTPGRFLLTGSATPQAGIDTHSGAGRILSIRMRPMALFERREHCATVSLADLFLGNAPISGTTDLTLNDYVSEIARSGFPGFNELPQRAINVELDSYIERIVDRDLPEQGYNVRNRAGLLGWMRAYAAASSTTMSYSEILNAATPGESDKPARKTAALYRSKLTEIWMLDEVPAWDFVRSPLAGLAQAPKHQLADPAFVLRLLGVPANRLITERYRHFLGPLFESLATLSVRVAAESQFGSVRHLRTRRGDHEVDLIASNQDGDLVAIEVKLTADVKNDDVAHLHWLKEQLPDDVVDMVVLTTGNRAYRRSDGVAVVPLALFGA</sequence>
<accession>A0A811G6S0</accession>
<dbReference type="PANTHER" id="PTHR43566">
    <property type="entry name" value="CONSERVED PROTEIN"/>
    <property type="match status" value="1"/>
</dbReference>
<evidence type="ECO:0000259" key="2">
    <source>
        <dbReference type="Pfam" id="PF13635"/>
    </source>
</evidence>
<dbReference type="InterPro" id="IPR041682">
    <property type="entry name" value="AAA_14"/>
</dbReference>